<dbReference type="PANTHER" id="PTHR42736:SF1">
    <property type="entry name" value="PROTEIN-GLUTAMINE GAMMA-GLUTAMYLTRANSFERASE"/>
    <property type="match status" value="1"/>
</dbReference>
<feature type="transmembrane region" description="Helical" evidence="2">
    <location>
        <begin position="157"/>
        <end position="176"/>
    </location>
</feature>
<protein>
    <submittedName>
        <fullName evidence="4">Transglutaminase-like domain-containing protein</fullName>
    </submittedName>
</protein>
<dbReference type="InterPro" id="IPR038765">
    <property type="entry name" value="Papain-like_cys_pep_sf"/>
</dbReference>
<dbReference type="Gene3D" id="3.10.620.30">
    <property type="match status" value="2"/>
</dbReference>
<dbReference type="EMBL" id="CP130318">
    <property type="protein sequence ID" value="WNQ12147.1"/>
    <property type="molecule type" value="Genomic_DNA"/>
</dbReference>
<reference evidence="4 5" key="1">
    <citation type="submission" date="2022-02" db="EMBL/GenBank/DDBJ databases">
        <title>Paenibacillus sp. MBLB1776 Whole Genome Shotgun Sequencing.</title>
        <authorList>
            <person name="Hwang C.Y."/>
            <person name="Cho E.-S."/>
            <person name="Seo M.-J."/>
        </authorList>
    </citation>
    <scope>NUCLEOTIDE SEQUENCE [LARGE SCALE GENOMIC DNA]</scope>
    <source>
        <strain evidence="4 5">MBLB1776</strain>
    </source>
</reference>
<dbReference type="RefSeq" id="WP_315605924.1">
    <property type="nucleotide sequence ID" value="NZ_CP130318.1"/>
</dbReference>
<keyword evidence="2" id="KW-0472">Membrane</keyword>
<feature type="region of interest" description="Disordered" evidence="1">
    <location>
        <begin position="1"/>
        <end position="21"/>
    </location>
</feature>
<feature type="transmembrane region" description="Helical" evidence="2">
    <location>
        <begin position="218"/>
        <end position="237"/>
    </location>
</feature>
<feature type="transmembrane region" description="Helical" evidence="2">
    <location>
        <begin position="182"/>
        <end position="198"/>
    </location>
</feature>
<proteinExistence type="predicted"/>
<accession>A0AA96RFL7</accession>
<evidence type="ECO:0000256" key="1">
    <source>
        <dbReference type="SAM" id="MobiDB-lite"/>
    </source>
</evidence>
<dbReference type="InterPro" id="IPR002931">
    <property type="entry name" value="Transglutaminase-like"/>
</dbReference>
<organism evidence="4 5">
    <name type="scientific">Paenibacillus aurantius</name>
    <dbReference type="NCBI Taxonomy" id="2918900"/>
    <lineage>
        <taxon>Bacteria</taxon>
        <taxon>Bacillati</taxon>
        <taxon>Bacillota</taxon>
        <taxon>Bacilli</taxon>
        <taxon>Bacillales</taxon>
        <taxon>Paenibacillaceae</taxon>
        <taxon>Paenibacillus</taxon>
    </lineage>
</organism>
<feature type="compositionally biased region" description="Basic residues" evidence="1">
    <location>
        <begin position="1"/>
        <end position="10"/>
    </location>
</feature>
<dbReference type="InterPro" id="IPR052901">
    <property type="entry name" value="Bact_TGase-like"/>
</dbReference>
<feature type="domain" description="Transglutaminase-like" evidence="3">
    <location>
        <begin position="505"/>
        <end position="641"/>
    </location>
</feature>
<dbReference type="Proteomes" id="UP001305702">
    <property type="component" value="Chromosome"/>
</dbReference>
<keyword evidence="5" id="KW-1185">Reference proteome</keyword>
<keyword evidence="2" id="KW-1133">Transmembrane helix</keyword>
<name>A0AA96RFL7_9BACL</name>
<evidence type="ECO:0000313" key="5">
    <source>
        <dbReference type="Proteomes" id="UP001305702"/>
    </source>
</evidence>
<evidence type="ECO:0000313" key="4">
    <source>
        <dbReference type="EMBL" id="WNQ12147.1"/>
    </source>
</evidence>
<feature type="transmembrane region" description="Helical" evidence="2">
    <location>
        <begin position="132"/>
        <end position="150"/>
    </location>
</feature>
<dbReference type="Pfam" id="PF01841">
    <property type="entry name" value="Transglut_core"/>
    <property type="match status" value="1"/>
</dbReference>
<dbReference type="SMART" id="SM00460">
    <property type="entry name" value="TGc"/>
    <property type="match status" value="1"/>
</dbReference>
<evidence type="ECO:0000259" key="3">
    <source>
        <dbReference type="SMART" id="SM00460"/>
    </source>
</evidence>
<keyword evidence="2" id="KW-0812">Transmembrane</keyword>
<dbReference type="AlphaFoldDB" id="A0AA96RFL7"/>
<dbReference type="SUPFAM" id="SSF54001">
    <property type="entry name" value="Cysteine proteinases"/>
    <property type="match status" value="1"/>
</dbReference>
<feature type="transmembrane region" description="Helical" evidence="2">
    <location>
        <begin position="82"/>
        <end position="105"/>
    </location>
</feature>
<gene>
    <name evidence="4" type="ORF">MJA45_03605</name>
</gene>
<dbReference type="PANTHER" id="PTHR42736">
    <property type="entry name" value="PROTEIN-GLUTAMINE GAMMA-GLUTAMYLTRANSFERASE"/>
    <property type="match status" value="1"/>
</dbReference>
<dbReference type="KEGG" id="paun:MJA45_03605"/>
<sequence>MMRAPSRHRGLSAEPSGRPGRGREAAAALLLFLLLRECLQPVAALSELTSVEETLPLYIALGGFLLLDWMETSAVLRWSGKLAVALAAVGWMFYGDGFAGMGWLFEYAEEAARDAARALSGQAGEISAPTRTLVFLGGWAMLGAVLYSIVRQSRQSIWFTAVVLGYLVLLQLGPGLDTSPGIARALVLGLLLASLQRWPAEKAASYPPAGKRGASAGWAAAVLLLAAGASAAGWLAARNQPREAVPLAWGAAQEEWLTGGGAGRYTAAMAPLAGNGISRTGYGLDDTRLGGPLQQENRILFTAYTEQPVYWRGESKNTYDGRGWTQKGTEQAEWGAADAPAALASEVSGPGRIVQEIYPASSGLFSRLLLAGGKLVRIDELTAAGGMPLSAGTVKADAEAGRYERQDGPERLLSYRVLAELPERDETALRQAGTDYGERIRSLYLELPETLPARVGELASRVTAGAPDPFRRAQALETFLKTSYPYSLDRPKPLPPGADFVDDFLFTQKVGYCDYFSTAMTVMLRSVGVPARWVKGFAPGEISLSSGDKSDPAERLNRLAGSPVQEEAGSVTDAVIGASSGPALSNVYDTDLTGGVSASGLSGEPGSSHPGYRVTVRSQDAHSWVEAYFPGYGWVPFDPTPGFGASALTRSASVSPDSPKKAGLSAEGWRWPGLSGLGASASRAGTSLVTAAAGWRAADWMATGGTALMLAVAGGLLWRSRGRLQLWRLLRERRTRQPDVQLLVLDRLWEQVFRFYGPRAPDMTLREYVDRIGAADPEGRQMLMEWVKLDEEARFDMLGPHLSKPRFRETWKWLGNRRAARSRITRS</sequence>
<evidence type="ECO:0000256" key="2">
    <source>
        <dbReference type="SAM" id="Phobius"/>
    </source>
</evidence>